<protein>
    <recommendedName>
        <fullName evidence="3">SH3 domain-containing protein</fullName>
    </recommendedName>
</protein>
<evidence type="ECO:0000256" key="1">
    <source>
        <dbReference type="ARBA" id="ARBA00022443"/>
    </source>
</evidence>
<accession>A0AAV2RHD0</accession>
<dbReference type="PRINTS" id="PR00452">
    <property type="entry name" value="SH3DOMAIN"/>
</dbReference>
<sequence>ENVTRRASALYDYVGSAPDELTFNAGDDLEIHGEVSANEWITAYNKRSSQSGLIPGNYVNVLPEPDKTSIYDTTIVTDDDDIEEVYELTISTNMGDEDDQQSHINRTHTEIGTVLDDHHDCTDNNMTQEEFQSSKIGTVLDDHHDRIYINMMPAE</sequence>
<gene>
    <name evidence="4" type="ORF">MNOR_LOCUS23479</name>
</gene>
<feature type="non-terminal residue" evidence="4">
    <location>
        <position position="1"/>
    </location>
</feature>
<organism evidence="4 5">
    <name type="scientific">Meganyctiphanes norvegica</name>
    <name type="common">Northern krill</name>
    <name type="synonym">Thysanopoda norvegica</name>
    <dbReference type="NCBI Taxonomy" id="48144"/>
    <lineage>
        <taxon>Eukaryota</taxon>
        <taxon>Metazoa</taxon>
        <taxon>Ecdysozoa</taxon>
        <taxon>Arthropoda</taxon>
        <taxon>Crustacea</taxon>
        <taxon>Multicrustacea</taxon>
        <taxon>Malacostraca</taxon>
        <taxon>Eumalacostraca</taxon>
        <taxon>Eucarida</taxon>
        <taxon>Euphausiacea</taxon>
        <taxon>Euphausiidae</taxon>
        <taxon>Meganyctiphanes</taxon>
    </lineage>
</organism>
<dbReference type="EMBL" id="CAXKWB010020731">
    <property type="protein sequence ID" value="CAL4122757.1"/>
    <property type="molecule type" value="Genomic_DNA"/>
</dbReference>
<dbReference type="PROSITE" id="PS50002">
    <property type="entry name" value="SH3"/>
    <property type="match status" value="1"/>
</dbReference>
<dbReference type="InterPro" id="IPR001452">
    <property type="entry name" value="SH3_domain"/>
</dbReference>
<comment type="caution">
    <text evidence="4">The sequence shown here is derived from an EMBL/GenBank/DDBJ whole genome shotgun (WGS) entry which is preliminary data.</text>
</comment>
<dbReference type="Gene3D" id="2.30.30.40">
    <property type="entry name" value="SH3 Domains"/>
    <property type="match status" value="1"/>
</dbReference>
<feature type="domain" description="SH3" evidence="3">
    <location>
        <begin position="2"/>
        <end position="64"/>
    </location>
</feature>
<feature type="non-terminal residue" evidence="4">
    <location>
        <position position="155"/>
    </location>
</feature>
<proteinExistence type="predicted"/>
<dbReference type="SMART" id="SM00326">
    <property type="entry name" value="SH3"/>
    <property type="match status" value="1"/>
</dbReference>
<keyword evidence="5" id="KW-1185">Reference proteome</keyword>
<evidence type="ECO:0000313" key="5">
    <source>
        <dbReference type="Proteomes" id="UP001497623"/>
    </source>
</evidence>
<keyword evidence="1 2" id="KW-0728">SH3 domain</keyword>
<evidence type="ECO:0000313" key="4">
    <source>
        <dbReference type="EMBL" id="CAL4122757.1"/>
    </source>
</evidence>
<dbReference type="InterPro" id="IPR036028">
    <property type="entry name" value="SH3-like_dom_sf"/>
</dbReference>
<dbReference type="AlphaFoldDB" id="A0AAV2RHD0"/>
<evidence type="ECO:0000259" key="3">
    <source>
        <dbReference type="PROSITE" id="PS50002"/>
    </source>
</evidence>
<dbReference type="Pfam" id="PF00018">
    <property type="entry name" value="SH3_1"/>
    <property type="match status" value="1"/>
</dbReference>
<evidence type="ECO:0000256" key="2">
    <source>
        <dbReference type="PROSITE-ProRule" id="PRU00192"/>
    </source>
</evidence>
<dbReference type="SUPFAM" id="SSF50044">
    <property type="entry name" value="SH3-domain"/>
    <property type="match status" value="1"/>
</dbReference>
<name>A0AAV2RHD0_MEGNR</name>
<dbReference type="Proteomes" id="UP001497623">
    <property type="component" value="Unassembled WGS sequence"/>
</dbReference>
<reference evidence="4 5" key="1">
    <citation type="submission" date="2024-05" db="EMBL/GenBank/DDBJ databases">
        <authorList>
            <person name="Wallberg A."/>
        </authorList>
    </citation>
    <scope>NUCLEOTIDE SEQUENCE [LARGE SCALE GENOMIC DNA]</scope>
</reference>